<sequence length="382" mass="45484">MNAIIYPIMPSITKFEGFIVCYNNTKQLISVSLKELQLNFRRENAIKQLEQQQLQKQLPENKQDCRQEQYHSQVENPQQLIFIDNQQNSHQILGQQNFQFCQANYYNVSYNQVNYEEKSQEVIENKENYSYCSTPKFDDIISRFQMEPNNYKIQTSKKKKSFQKGLFFTFQKEESHQYKERIKRESFQQIYSSQKKGNQFTISIPKNNQSFQSDFYSLGFKKLKEQTIQDFLKKILNYFTQSIKIYQCNEKLGMKTQLQNAQLLKELIILEGTEFKIIDIASDQVQGIDQVKFEYGEVEFNHQDNIDYLQLCKFKQDCVEIHESILKDVERITFYNFGESSQKASALKKQDFDEFVGWVKCWCVQNNFDILHIGTHLTVRLI</sequence>
<gene>
    <name evidence="1" type="ORF">PSON_ATCC_30995.1.T0340310</name>
</gene>
<dbReference type="Proteomes" id="UP000692954">
    <property type="component" value="Unassembled WGS sequence"/>
</dbReference>
<keyword evidence="2" id="KW-1185">Reference proteome</keyword>
<name>A0A8S1MI07_9CILI</name>
<evidence type="ECO:0000313" key="1">
    <source>
        <dbReference type="EMBL" id="CAD8076306.1"/>
    </source>
</evidence>
<organism evidence="1 2">
    <name type="scientific">Paramecium sonneborni</name>
    <dbReference type="NCBI Taxonomy" id="65129"/>
    <lineage>
        <taxon>Eukaryota</taxon>
        <taxon>Sar</taxon>
        <taxon>Alveolata</taxon>
        <taxon>Ciliophora</taxon>
        <taxon>Intramacronucleata</taxon>
        <taxon>Oligohymenophorea</taxon>
        <taxon>Peniculida</taxon>
        <taxon>Parameciidae</taxon>
        <taxon>Paramecium</taxon>
    </lineage>
</organism>
<dbReference type="OrthoDB" id="302655at2759"/>
<evidence type="ECO:0000313" key="2">
    <source>
        <dbReference type="Proteomes" id="UP000692954"/>
    </source>
</evidence>
<proteinExistence type="predicted"/>
<reference evidence="1" key="1">
    <citation type="submission" date="2021-01" db="EMBL/GenBank/DDBJ databases">
        <authorList>
            <consortium name="Genoscope - CEA"/>
            <person name="William W."/>
        </authorList>
    </citation>
    <scope>NUCLEOTIDE SEQUENCE</scope>
</reference>
<accession>A0A8S1MI07</accession>
<protein>
    <submittedName>
        <fullName evidence="1">Uncharacterized protein</fullName>
    </submittedName>
</protein>
<dbReference type="EMBL" id="CAJJDN010000034">
    <property type="protein sequence ID" value="CAD8076306.1"/>
    <property type="molecule type" value="Genomic_DNA"/>
</dbReference>
<dbReference type="AlphaFoldDB" id="A0A8S1MI07"/>
<comment type="caution">
    <text evidence="1">The sequence shown here is derived from an EMBL/GenBank/DDBJ whole genome shotgun (WGS) entry which is preliminary data.</text>
</comment>